<gene>
    <name evidence="2" type="ORF">EC973_005809</name>
</gene>
<feature type="compositionally biased region" description="Acidic residues" evidence="1">
    <location>
        <begin position="55"/>
        <end position="72"/>
    </location>
</feature>
<dbReference type="OrthoDB" id="2281978at2759"/>
<reference evidence="2" key="1">
    <citation type="submission" date="2020-01" db="EMBL/GenBank/DDBJ databases">
        <title>Genome Sequencing of Three Apophysomyces-Like Fungal Strains Confirms a Novel Fungal Genus in the Mucoromycota with divergent Burkholderia-like Endosymbiotic Bacteria.</title>
        <authorList>
            <person name="Stajich J.E."/>
            <person name="Macias A.M."/>
            <person name="Carter-House D."/>
            <person name="Lovett B."/>
            <person name="Kasson L.R."/>
            <person name="Berry K."/>
            <person name="Grigoriev I."/>
            <person name="Chang Y."/>
            <person name="Spatafora J."/>
            <person name="Kasson M.T."/>
        </authorList>
    </citation>
    <scope>NUCLEOTIDE SEQUENCE</scope>
    <source>
        <strain evidence="2">NRRL A-21654</strain>
    </source>
</reference>
<protein>
    <submittedName>
        <fullName evidence="2">Uncharacterized protein</fullName>
    </submittedName>
</protein>
<comment type="caution">
    <text evidence="2">The sequence shown here is derived from an EMBL/GenBank/DDBJ whole genome shotgun (WGS) entry which is preliminary data.</text>
</comment>
<dbReference type="Proteomes" id="UP000605846">
    <property type="component" value="Unassembled WGS sequence"/>
</dbReference>
<sequence>MSSVDNVAVDLARLSFDTPDSAYLLSKPLLNEPAITVTKDKAARTRNRNRQCVPSDDEDEEEEEEEDEESSDDEKASVPRDHLQQRRASGISTPSKPARRTQPLPSDDEDSEDDDDEEPETDKKSMYQIQGAGSSSQIHRSTQRPGHQQHQDMSTASFVAPISATEDEPRYNNIQADDDDNEVLGQHMRGPALLGLPEGSHLQQLQQMQQYHQAQLAQFQYQQQQPHPSKSSSSQLLRPHSPHQRVSMSGMDLLKQLEQEKADAKRQKPKLNTSNVKIEGLLAKLPEPGSHNISFQQLQQQQGMKRRSQRPVSSHGYLDMSNNYQRMQPSAGPAGDRRSHVPNGYGYSNDYASANPGYRASTPGTQPVYPYPYQQQQQQQQQYMNLGNPSASGSMTVPRGDIPSRPGSALSQHDVPVRRSADSHTP</sequence>
<feature type="compositionally biased region" description="Low complexity" evidence="1">
    <location>
        <begin position="200"/>
        <end position="239"/>
    </location>
</feature>
<organism evidence="2 3">
    <name type="scientific">Apophysomyces ossiformis</name>
    <dbReference type="NCBI Taxonomy" id="679940"/>
    <lineage>
        <taxon>Eukaryota</taxon>
        <taxon>Fungi</taxon>
        <taxon>Fungi incertae sedis</taxon>
        <taxon>Mucoromycota</taxon>
        <taxon>Mucoromycotina</taxon>
        <taxon>Mucoromycetes</taxon>
        <taxon>Mucorales</taxon>
        <taxon>Mucorineae</taxon>
        <taxon>Mucoraceae</taxon>
        <taxon>Apophysomyces</taxon>
    </lineage>
</organism>
<feature type="compositionally biased region" description="Basic and acidic residues" evidence="1">
    <location>
        <begin position="73"/>
        <end position="84"/>
    </location>
</feature>
<accession>A0A8H7BP18</accession>
<evidence type="ECO:0000256" key="1">
    <source>
        <dbReference type="SAM" id="MobiDB-lite"/>
    </source>
</evidence>
<feature type="compositionally biased region" description="Basic and acidic residues" evidence="1">
    <location>
        <begin position="415"/>
        <end position="426"/>
    </location>
</feature>
<feature type="region of interest" description="Disordered" evidence="1">
    <location>
        <begin position="25"/>
        <end position="426"/>
    </location>
</feature>
<evidence type="ECO:0000313" key="2">
    <source>
        <dbReference type="EMBL" id="KAF7728583.1"/>
    </source>
</evidence>
<feature type="compositionally biased region" description="Low complexity" evidence="1">
    <location>
        <begin position="366"/>
        <end position="383"/>
    </location>
</feature>
<proteinExistence type="predicted"/>
<feature type="compositionally biased region" description="Polar residues" evidence="1">
    <location>
        <begin position="86"/>
        <end position="95"/>
    </location>
</feature>
<dbReference type="EMBL" id="JABAYA010000034">
    <property type="protein sequence ID" value="KAF7728583.1"/>
    <property type="molecule type" value="Genomic_DNA"/>
</dbReference>
<feature type="compositionally biased region" description="Acidic residues" evidence="1">
    <location>
        <begin position="106"/>
        <end position="120"/>
    </location>
</feature>
<evidence type="ECO:0000313" key="3">
    <source>
        <dbReference type="Proteomes" id="UP000605846"/>
    </source>
</evidence>
<feature type="compositionally biased region" description="Basic and acidic residues" evidence="1">
    <location>
        <begin position="255"/>
        <end position="266"/>
    </location>
</feature>
<keyword evidence="3" id="KW-1185">Reference proteome</keyword>
<feature type="compositionally biased region" description="Polar residues" evidence="1">
    <location>
        <begin position="127"/>
        <end position="157"/>
    </location>
</feature>
<name>A0A8H7BP18_9FUNG</name>
<feature type="compositionally biased region" description="Polar residues" evidence="1">
    <location>
        <begin position="384"/>
        <end position="395"/>
    </location>
</feature>
<dbReference type="AlphaFoldDB" id="A0A8H7BP18"/>